<comment type="caution">
    <text evidence="1">The sequence shown here is derived from an EMBL/GenBank/DDBJ whole genome shotgun (WGS) entry which is preliminary data.</text>
</comment>
<dbReference type="Proteomes" id="UP000828941">
    <property type="component" value="Chromosome 1"/>
</dbReference>
<keyword evidence="2" id="KW-1185">Reference proteome</keyword>
<reference evidence="1 2" key="1">
    <citation type="journal article" date="2022" name="DNA Res.">
        <title>Chromosomal-level genome assembly of the orchid tree Bauhinia variegata (Leguminosae; Cercidoideae) supports the allotetraploid origin hypothesis of Bauhinia.</title>
        <authorList>
            <person name="Zhong Y."/>
            <person name="Chen Y."/>
            <person name="Zheng D."/>
            <person name="Pang J."/>
            <person name="Liu Y."/>
            <person name="Luo S."/>
            <person name="Meng S."/>
            <person name="Qian L."/>
            <person name="Wei D."/>
            <person name="Dai S."/>
            <person name="Zhou R."/>
        </authorList>
    </citation>
    <scope>NUCLEOTIDE SEQUENCE [LARGE SCALE GENOMIC DNA]</scope>
    <source>
        <strain evidence="1">BV-YZ2020</strain>
    </source>
</reference>
<name>A0ACB9Q6V2_BAUVA</name>
<proteinExistence type="predicted"/>
<evidence type="ECO:0000313" key="1">
    <source>
        <dbReference type="EMBL" id="KAI4356774.1"/>
    </source>
</evidence>
<gene>
    <name evidence="1" type="ORF">L6164_000768</name>
</gene>
<organism evidence="1 2">
    <name type="scientific">Bauhinia variegata</name>
    <name type="common">Purple orchid tree</name>
    <name type="synonym">Phanera variegata</name>
    <dbReference type="NCBI Taxonomy" id="167791"/>
    <lineage>
        <taxon>Eukaryota</taxon>
        <taxon>Viridiplantae</taxon>
        <taxon>Streptophyta</taxon>
        <taxon>Embryophyta</taxon>
        <taxon>Tracheophyta</taxon>
        <taxon>Spermatophyta</taxon>
        <taxon>Magnoliopsida</taxon>
        <taxon>eudicotyledons</taxon>
        <taxon>Gunneridae</taxon>
        <taxon>Pentapetalae</taxon>
        <taxon>rosids</taxon>
        <taxon>fabids</taxon>
        <taxon>Fabales</taxon>
        <taxon>Fabaceae</taxon>
        <taxon>Cercidoideae</taxon>
        <taxon>Cercideae</taxon>
        <taxon>Bauhiniinae</taxon>
        <taxon>Bauhinia</taxon>
    </lineage>
</organism>
<evidence type="ECO:0000313" key="2">
    <source>
        <dbReference type="Proteomes" id="UP000828941"/>
    </source>
</evidence>
<dbReference type="EMBL" id="CM039426">
    <property type="protein sequence ID" value="KAI4356774.1"/>
    <property type="molecule type" value="Genomic_DNA"/>
</dbReference>
<protein>
    <submittedName>
        <fullName evidence="1">Uncharacterized protein</fullName>
    </submittedName>
</protein>
<sequence length="210" mass="23459">MAKLMSLISLLILLNLFSTLTAAEPSYSSAKNSQKRAFIEASCKSTRYPDLCLRCLARFADTNFTIETLQQLAHVALSVSLYRSLYTKSYLLKMAKQFKAVKSGIEYQIVQDCLKQIDDSVDQLGLSIRELRRLNSQNTNIDDVLWHVSNVETWVSTALTDASACVDSFPGQRMSKMKATIKVKALNVAQVTSNALALFHKYAARATHKP</sequence>
<accession>A0ACB9Q6V2</accession>